<proteinExistence type="predicted"/>
<sequence>MHLAANHCNSFVGPRQMYSLTDDTYGHVTELAVSPANNSASKSAAITSRMSLMYIRNGSGPRIEPYSTPTFSEHWVFTNLVLPPSILQQENIACYSTPVKRARKNQMLNRAKCFSSHSIILKLVSRHDLFHHLEIVGKRA</sequence>
<comment type="caution">
    <text evidence="1">The sequence shown here is derived from an EMBL/GenBank/DDBJ whole genome shotgun (WGS) entry which is preliminary data.</text>
</comment>
<protein>
    <submittedName>
        <fullName evidence="1">Uncharacterized protein</fullName>
    </submittedName>
</protein>
<dbReference type="AlphaFoldDB" id="A0AA88LJ48"/>
<keyword evidence="2" id="KW-1185">Reference proteome</keyword>
<evidence type="ECO:0000313" key="2">
    <source>
        <dbReference type="Proteomes" id="UP001187531"/>
    </source>
</evidence>
<organism evidence="1 2">
    <name type="scientific">Artemia franciscana</name>
    <name type="common">Brine shrimp</name>
    <name type="synonym">Artemia sanfranciscana</name>
    <dbReference type="NCBI Taxonomy" id="6661"/>
    <lineage>
        <taxon>Eukaryota</taxon>
        <taxon>Metazoa</taxon>
        <taxon>Ecdysozoa</taxon>
        <taxon>Arthropoda</taxon>
        <taxon>Crustacea</taxon>
        <taxon>Branchiopoda</taxon>
        <taxon>Anostraca</taxon>
        <taxon>Artemiidae</taxon>
        <taxon>Artemia</taxon>
    </lineage>
</organism>
<evidence type="ECO:0000313" key="1">
    <source>
        <dbReference type="EMBL" id="KAK2723705.1"/>
    </source>
</evidence>
<gene>
    <name evidence="1" type="ORF">QYM36_002148</name>
</gene>
<dbReference type="Proteomes" id="UP001187531">
    <property type="component" value="Unassembled WGS sequence"/>
</dbReference>
<dbReference type="EMBL" id="JAVRJZ010000004">
    <property type="protein sequence ID" value="KAK2723705.1"/>
    <property type="molecule type" value="Genomic_DNA"/>
</dbReference>
<name>A0AA88LJ48_ARTSF</name>
<accession>A0AA88LJ48</accession>
<reference evidence="1" key="1">
    <citation type="submission" date="2023-07" db="EMBL/GenBank/DDBJ databases">
        <title>Chromosome-level genome assembly of Artemia franciscana.</title>
        <authorList>
            <person name="Jo E."/>
        </authorList>
    </citation>
    <scope>NUCLEOTIDE SEQUENCE</scope>
    <source>
        <tissue evidence="1">Whole body</tissue>
    </source>
</reference>